<evidence type="ECO:0000313" key="6">
    <source>
        <dbReference type="Proteomes" id="UP000887116"/>
    </source>
</evidence>
<comment type="caution">
    <text evidence="5">The sequence shown here is derived from an EMBL/GenBank/DDBJ whole genome shotgun (WGS) entry which is preliminary data.</text>
</comment>
<feature type="region of interest" description="Disordered" evidence="4">
    <location>
        <begin position="249"/>
        <end position="281"/>
    </location>
</feature>
<dbReference type="OrthoDB" id="674604at2759"/>
<dbReference type="Gene3D" id="2.130.10.10">
    <property type="entry name" value="YVTN repeat-like/Quinoprotein amine dehydrogenase"/>
    <property type="match status" value="1"/>
</dbReference>
<keyword evidence="1 3" id="KW-0853">WD repeat</keyword>
<dbReference type="PROSITE" id="PS00678">
    <property type="entry name" value="WD_REPEATS_1"/>
    <property type="match status" value="2"/>
</dbReference>
<dbReference type="AlphaFoldDB" id="A0A8X6JCX1"/>
<dbReference type="InterPro" id="IPR001680">
    <property type="entry name" value="WD40_rpt"/>
</dbReference>
<reference evidence="5" key="1">
    <citation type="submission" date="2020-07" db="EMBL/GenBank/DDBJ databases">
        <title>Multicomponent nature underlies the extraordinary mechanical properties of spider dragline silk.</title>
        <authorList>
            <person name="Kono N."/>
            <person name="Nakamura H."/>
            <person name="Mori M."/>
            <person name="Yoshida Y."/>
            <person name="Ohtoshi R."/>
            <person name="Malay A.D."/>
            <person name="Moran D.A.P."/>
            <person name="Tomita M."/>
            <person name="Numata K."/>
            <person name="Arakawa K."/>
        </authorList>
    </citation>
    <scope>NUCLEOTIDE SEQUENCE</scope>
</reference>
<accession>A0A8X6JCX1</accession>
<dbReference type="SUPFAM" id="SSF50978">
    <property type="entry name" value="WD40 repeat-like"/>
    <property type="match status" value="1"/>
</dbReference>
<organism evidence="5 6">
    <name type="scientific">Trichonephila clavata</name>
    <name type="common">Joro spider</name>
    <name type="synonym">Nephila clavata</name>
    <dbReference type="NCBI Taxonomy" id="2740835"/>
    <lineage>
        <taxon>Eukaryota</taxon>
        <taxon>Metazoa</taxon>
        <taxon>Ecdysozoa</taxon>
        <taxon>Arthropoda</taxon>
        <taxon>Chelicerata</taxon>
        <taxon>Arachnida</taxon>
        <taxon>Araneae</taxon>
        <taxon>Araneomorphae</taxon>
        <taxon>Entelegynae</taxon>
        <taxon>Araneoidea</taxon>
        <taxon>Nephilidae</taxon>
        <taxon>Trichonephila</taxon>
    </lineage>
</organism>
<proteinExistence type="predicted"/>
<evidence type="ECO:0000313" key="5">
    <source>
        <dbReference type="EMBL" id="GFR02001.1"/>
    </source>
</evidence>
<dbReference type="InterPro" id="IPR020472">
    <property type="entry name" value="WD40_PAC1"/>
</dbReference>
<dbReference type="GO" id="GO:0048188">
    <property type="term" value="C:Set1C/COMPASS complex"/>
    <property type="evidence" value="ECO:0007669"/>
    <property type="project" value="TreeGrafter"/>
</dbReference>
<dbReference type="InterPro" id="IPR019775">
    <property type="entry name" value="WD40_repeat_CS"/>
</dbReference>
<dbReference type="Pfam" id="PF00400">
    <property type="entry name" value="WD40"/>
    <property type="match status" value="3"/>
</dbReference>
<evidence type="ECO:0000256" key="4">
    <source>
        <dbReference type="SAM" id="MobiDB-lite"/>
    </source>
</evidence>
<keyword evidence="2" id="KW-0677">Repeat</keyword>
<dbReference type="GO" id="GO:0042393">
    <property type="term" value="F:histone binding"/>
    <property type="evidence" value="ECO:0007669"/>
    <property type="project" value="TreeGrafter"/>
</dbReference>
<dbReference type="PANTHER" id="PTHR22847:SF637">
    <property type="entry name" value="WD REPEAT DOMAIN 5B"/>
    <property type="match status" value="1"/>
</dbReference>
<dbReference type="PANTHER" id="PTHR22847">
    <property type="entry name" value="WD40 REPEAT PROTEIN"/>
    <property type="match status" value="1"/>
</dbReference>
<dbReference type="InterPro" id="IPR036322">
    <property type="entry name" value="WD40_repeat_dom_sf"/>
</dbReference>
<dbReference type="CDD" id="cd00200">
    <property type="entry name" value="WD40"/>
    <property type="match status" value="1"/>
</dbReference>
<dbReference type="PRINTS" id="PR00320">
    <property type="entry name" value="GPROTEINBRPT"/>
</dbReference>
<feature type="repeat" description="WD" evidence="3">
    <location>
        <begin position="108"/>
        <end position="149"/>
    </location>
</feature>
<feature type="repeat" description="WD" evidence="3">
    <location>
        <begin position="66"/>
        <end position="107"/>
    </location>
</feature>
<keyword evidence="6" id="KW-1185">Reference proteome</keyword>
<evidence type="ECO:0000256" key="3">
    <source>
        <dbReference type="PROSITE-ProRule" id="PRU00221"/>
    </source>
</evidence>
<feature type="compositionally biased region" description="Low complexity" evidence="4">
    <location>
        <begin position="271"/>
        <end position="281"/>
    </location>
</feature>
<protein>
    <submittedName>
        <fullName evidence="5">Retrovirus-related Pol polyprotein from transposon TNT 1-94</fullName>
    </submittedName>
</protein>
<dbReference type="EMBL" id="BMAO01015480">
    <property type="protein sequence ID" value="GFR02001.1"/>
    <property type="molecule type" value="Genomic_DNA"/>
</dbReference>
<evidence type="ECO:0000256" key="2">
    <source>
        <dbReference type="ARBA" id="ARBA00022737"/>
    </source>
</evidence>
<dbReference type="PROSITE" id="PS50082">
    <property type="entry name" value="WD_REPEATS_2"/>
    <property type="match status" value="3"/>
</dbReference>
<dbReference type="InterPro" id="IPR015943">
    <property type="entry name" value="WD40/YVTN_repeat-like_dom_sf"/>
</dbReference>
<gene>
    <name evidence="5" type="primary">POLX_356</name>
    <name evidence="5" type="ORF">TNCT_511051</name>
</gene>
<sequence>MARILETNHTSEDQSPNFSLFTTLSGHKGALSSVKFSPCGQCLASCSYDKVIKLWSADDGQTEENLIGHKKGISDVSWSHDSCQLVSASDDKTLKLWNIATATCVKTLKGHQNVVFCTAFSAKSNLIISGSDDESAKVWDARTCKCVRTLNLHADRVTARSAERLREVGHDLPPLYQVYQMIRSLLDDFRTTVQAIYRWSDKDFVPNKIKAELLLEENSLGVVKKDLEDVSTFAFSDEVKHKIKKQKSKFKPKNLDVNSNSSVKSTKRVVKSSNVVRKSKK</sequence>
<name>A0A8X6JCX1_TRICU</name>
<dbReference type="Proteomes" id="UP000887116">
    <property type="component" value="Unassembled WGS sequence"/>
</dbReference>
<evidence type="ECO:0000256" key="1">
    <source>
        <dbReference type="ARBA" id="ARBA00022574"/>
    </source>
</evidence>
<dbReference type="SMART" id="SM00320">
    <property type="entry name" value="WD40"/>
    <property type="match status" value="3"/>
</dbReference>
<feature type="repeat" description="WD" evidence="3">
    <location>
        <begin position="24"/>
        <end position="65"/>
    </location>
</feature>
<dbReference type="PROSITE" id="PS50294">
    <property type="entry name" value="WD_REPEATS_REGION"/>
    <property type="match status" value="3"/>
</dbReference>